<evidence type="ECO:0000313" key="1">
    <source>
        <dbReference type="EMBL" id="KAK4006520.1"/>
    </source>
</evidence>
<reference evidence="1 2" key="1">
    <citation type="journal article" date="2023" name="Nucleic Acids Res.">
        <title>The hologenome of Daphnia magna reveals possible DNA methylation and microbiome-mediated evolution of the host genome.</title>
        <authorList>
            <person name="Chaturvedi A."/>
            <person name="Li X."/>
            <person name="Dhandapani V."/>
            <person name="Marshall H."/>
            <person name="Kissane S."/>
            <person name="Cuenca-Cambronero M."/>
            <person name="Asole G."/>
            <person name="Calvet F."/>
            <person name="Ruiz-Romero M."/>
            <person name="Marangio P."/>
            <person name="Guigo R."/>
            <person name="Rago D."/>
            <person name="Mirbahai L."/>
            <person name="Eastwood N."/>
            <person name="Colbourne J.K."/>
            <person name="Zhou J."/>
            <person name="Mallon E."/>
            <person name="Orsini L."/>
        </authorList>
    </citation>
    <scope>NUCLEOTIDE SEQUENCE [LARGE SCALE GENOMIC DNA]</scope>
    <source>
        <strain evidence="1">LRV0_1</strain>
    </source>
</reference>
<protein>
    <submittedName>
        <fullName evidence="1">Uncharacterized protein</fullName>
    </submittedName>
</protein>
<comment type="caution">
    <text evidence="1">The sequence shown here is derived from an EMBL/GenBank/DDBJ whole genome shotgun (WGS) entry which is preliminary data.</text>
</comment>
<dbReference type="Proteomes" id="UP001234178">
    <property type="component" value="Unassembled WGS sequence"/>
</dbReference>
<gene>
    <name evidence="1" type="ORF">OUZ56_011674</name>
</gene>
<organism evidence="1 2">
    <name type="scientific">Daphnia magna</name>
    <dbReference type="NCBI Taxonomy" id="35525"/>
    <lineage>
        <taxon>Eukaryota</taxon>
        <taxon>Metazoa</taxon>
        <taxon>Ecdysozoa</taxon>
        <taxon>Arthropoda</taxon>
        <taxon>Crustacea</taxon>
        <taxon>Branchiopoda</taxon>
        <taxon>Diplostraca</taxon>
        <taxon>Cladocera</taxon>
        <taxon>Anomopoda</taxon>
        <taxon>Daphniidae</taxon>
        <taxon>Daphnia</taxon>
    </lineage>
</organism>
<sequence length="60" mass="6622">MPLQLTENALTADAPGCGFKEINLILPWSGEQVSMTQSFIIVSKTQMSTVPTKRLEEKVL</sequence>
<keyword evidence="2" id="KW-1185">Reference proteome</keyword>
<dbReference type="EMBL" id="JAOYFB010000002">
    <property type="protein sequence ID" value="KAK4006520.1"/>
    <property type="molecule type" value="Genomic_DNA"/>
</dbReference>
<proteinExistence type="predicted"/>
<accession>A0ABQ9Z251</accession>
<evidence type="ECO:0000313" key="2">
    <source>
        <dbReference type="Proteomes" id="UP001234178"/>
    </source>
</evidence>
<name>A0ABQ9Z251_9CRUS</name>